<dbReference type="Pfam" id="PF15723">
    <property type="entry name" value="MqsR_toxin"/>
    <property type="match status" value="1"/>
</dbReference>
<dbReference type="AlphaFoldDB" id="A0A1H6UMT8"/>
<evidence type="ECO:0000313" key="2">
    <source>
        <dbReference type="Proteomes" id="UP000199005"/>
    </source>
</evidence>
<proteinExistence type="predicted"/>
<dbReference type="EMBL" id="FNYO01000026">
    <property type="protein sequence ID" value="SEI91047.1"/>
    <property type="molecule type" value="Genomic_DNA"/>
</dbReference>
<gene>
    <name evidence="1" type="ORF">SAMN04244579_02417</name>
</gene>
<dbReference type="InterPro" id="IPR031451">
    <property type="entry name" value="MqsR_toxin"/>
</dbReference>
<dbReference type="RefSeq" id="WP_090899855.1">
    <property type="nucleotide sequence ID" value="NZ_FNYO01000026.1"/>
</dbReference>
<accession>A0A1H6UMT8</accession>
<dbReference type="GO" id="GO:0017148">
    <property type="term" value="P:negative regulation of translation"/>
    <property type="evidence" value="ECO:0007669"/>
    <property type="project" value="InterPro"/>
</dbReference>
<dbReference type="GO" id="GO:0009372">
    <property type="term" value="P:quorum sensing"/>
    <property type="evidence" value="ECO:0007669"/>
    <property type="project" value="InterPro"/>
</dbReference>
<dbReference type="GO" id="GO:0044010">
    <property type="term" value="P:single-species biofilm formation"/>
    <property type="evidence" value="ECO:0007669"/>
    <property type="project" value="InterPro"/>
</dbReference>
<organism evidence="1 2">
    <name type="scientific">Azotobacter beijerinckii</name>
    <dbReference type="NCBI Taxonomy" id="170623"/>
    <lineage>
        <taxon>Bacteria</taxon>
        <taxon>Pseudomonadati</taxon>
        <taxon>Pseudomonadota</taxon>
        <taxon>Gammaproteobacteria</taxon>
        <taxon>Pseudomonadales</taxon>
        <taxon>Pseudomonadaceae</taxon>
        <taxon>Azotobacter</taxon>
    </lineage>
</organism>
<dbReference type="STRING" id="170623.SAMN04244579_02417"/>
<sequence length="103" mass="11383">MEKKTAHYPLAAIQATIDAMGVLAFTATAIRGGAEMGLTTREMLAVLAGLTRRSFYKSMTTYADNTVWQDVYHAPVDVGGIRKTAYIKVTLRENTPVIQFKEK</sequence>
<reference evidence="1 2" key="1">
    <citation type="submission" date="2016-10" db="EMBL/GenBank/DDBJ databases">
        <authorList>
            <person name="de Groot N.N."/>
        </authorList>
    </citation>
    <scope>NUCLEOTIDE SEQUENCE [LARGE SCALE GENOMIC DNA]</scope>
    <source>
        <strain evidence="1 2">DSM 1041</strain>
    </source>
</reference>
<evidence type="ECO:0000313" key="1">
    <source>
        <dbReference type="EMBL" id="SEI91047.1"/>
    </source>
</evidence>
<name>A0A1H6UMT8_9GAMM</name>
<dbReference type="CDD" id="cd12869">
    <property type="entry name" value="MqsR"/>
    <property type="match status" value="1"/>
</dbReference>
<dbReference type="InterPro" id="IPR038493">
    <property type="entry name" value="MqsR_sf"/>
</dbReference>
<protein>
    <submittedName>
        <fullName evidence="1">Motility quorum-sensing regulator / GCU-specific mRNA interferase toxin</fullName>
    </submittedName>
</protein>
<dbReference type="Proteomes" id="UP000199005">
    <property type="component" value="Unassembled WGS sequence"/>
</dbReference>
<dbReference type="Gene3D" id="3.30.2310.40">
    <property type="match status" value="1"/>
</dbReference>